<dbReference type="AlphaFoldDB" id="A0A1A8Z9L4"/>
<proteinExistence type="inferred from homology"/>
<keyword evidence="3" id="KW-0653">Protein transport</keyword>
<dbReference type="EMBL" id="FLRE01000154">
    <property type="protein sequence ID" value="SBT40528.1"/>
    <property type="molecule type" value="Genomic_DNA"/>
</dbReference>
<name>A0A1A8Z9L4_PLAOA</name>
<dbReference type="GO" id="GO:0005085">
    <property type="term" value="F:guanyl-nucleotide exchange factor activity"/>
    <property type="evidence" value="ECO:0007669"/>
    <property type="project" value="TreeGrafter"/>
</dbReference>
<dbReference type="PANTHER" id="PTHR15837">
    <property type="entry name" value="RAN GUANINE NUCLEOTIDE RELEASE FACTOR"/>
    <property type="match status" value="1"/>
</dbReference>
<dbReference type="Gene3D" id="3.40.1000.10">
    <property type="entry name" value="Mog1/PsbP, alpha/beta/alpha sandwich"/>
    <property type="match status" value="1"/>
</dbReference>
<dbReference type="Proteomes" id="UP000078550">
    <property type="component" value="Unassembled WGS sequence"/>
</dbReference>
<dbReference type="GO" id="GO:0031267">
    <property type="term" value="F:small GTPase binding"/>
    <property type="evidence" value="ECO:0007669"/>
    <property type="project" value="TreeGrafter"/>
</dbReference>
<evidence type="ECO:0000313" key="5">
    <source>
        <dbReference type="Proteomes" id="UP000078550"/>
    </source>
</evidence>
<dbReference type="GO" id="GO:0006606">
    <property type="term" value="P:protein import into nucleus"/>
    <property type="evidence" value="ECO:0007669"/>
    <property type="project" value="TreeGrafter"/>
</dbReference>
<dbReference type="InterPro" id="IPR007681">
    <property type="entry name" value="Mog1"/>
</dbReference>
<sequence>MESPLPFVSIAYEYPYEGAYRRNPLRRCISPQSPTQVYKPPQSTHPDSQCEMEQKLYENHFFNKYIKMNIPDDYLDASNFRIIPDNQEVYVHKYDNKCFIIEVLCHQNIDINEKGKFYFYDLAKENSSIENMIIINNTCLQHSQKNYILIVGKQKIKKQNSNVYENILIYICIFSYKEYNADILITWNIPKEDLNIHPELAIFNEMIQSFRILDYGLFV</sequence>
<protein>
    <submittedName>
        <fullName evidence="4">Nuclear import protein MOG1, putative</fullName>
    </submittedName>
</protein>
<dbReference type="Pfam" id="PF04603">
    <property type="entry name" value="Mog1"/>
    <property type="match status" value="1"/>
</dbReference>
<dbReference type="InterPro" id="IPR016123">
    <property type="entry name" value="Mog1/PsbP_a/b/a-sand"/>
</dbReference>
<evidence type="ECO:0000313" key="4">
    <source>
        <dbReference type="EMBL" id="SBT40528.1"/>
    </source>
</evidence>
<evidence type="ECO:0000256" key="2">
    <source>
        <dbReference type="ARBA" id="ARBA00022448"/>
    </source>
</evidence>
<evidence type="ECO:0000256" key="1">
    <source>
        <dbReference type="ARBA" id="ARBA00010307"/>
    </source>
</evidence>
<accession>A0A1A8Z9L4</accession>
<organism evidence="4 5">
    <name type="scientific">Plasmodium ovale wallikeri</name>
    <dbReference type="NCBI Taxonomy" id="864142"/>
    <lineage>
        <taxon>Eukaryota</taxon>
        <taxon>Sar</taxon>
        <taxon>Alveolata</taxon>
        <taxon>Apicomplexa</taxon>
        <taxon>Aconoidasida</taxon>
        <taxon>Haemosporida</taxon>
        <taxon>Plasmodiidae</taxon>
        <taxon>Plasmodium</taxon>
        <taxon>Plasmodium (Plasmodium)</taxon>
    </lineage>
</organism>
<comment type="similarity">
    <text evidence="1">Belongs to the MOG1 family.</text>
</comment>
<gene>
    <name evidence="4" type="ORF">POVWA2_039860</name>
</gene>
<evidence type="ECO:0000256" key="3">
    <source>
        <dbReference type="ARBA" id="ARBA00022927"/>
    </source>
</evidence>
<reference evidence="5" key="1">
    <citation type="submission" date="2016-05" db="EMBL/GenBank/DDBJ databases">
        <authorList>
            <person name="Naeem Raeece"/>
        </authorList>
    </citation>
    <scope>NUCLEOTIDE SEQUENCE [LARGE SCALE GENOMIC DNA]</scope>
</reference>
<dbReference type="GO" id="GO:0005634">
    <property type="term" value="C:nucleus"/>
    <property type="evidence" value="ECO:0007669"/>
    <property type="project" value="TreeGrafter"/>
</dbReference>
<dbReference type="PANTHER" id="PTHR15837:SF0">
    <property type="entry name" value="RAN GUANINE NUCLEOTIDE RELEASE FACTOR"/>
    <property type="match status" value="1"/>
</dbReference>
<keyword evidence="2" id="KW-0813">Transport</keyword>
<dbReference type="SUPFAM" id="SSF55724">
    <property type="entry name" value="Mog1p/PsbP-like"/>
    <property type="match status" value="1"/>
</dbReference>